<sequence>MGRSSGASPAAGTRPWTTAATTTAPSPCSAPPSLAFPSRPTPSSPAAPVSFLFQISFRILGVSTNDLQNNFDKQASDSIKQPKSYARNFLEYCCFLALAQISQVTGYLADKSFRRLSFDMMLAWEVPYSSSQLTVKAEVDSTVSSEAFTRIAPAIPTIADVVTCANLFDVLSCSSGGRLSFSVYEKYLSELDRSLSLLL</sequence>
<dbReference type="PANTHER" id="PTHR31860:SF6">
    <property type="entry name" value="HEAT-INDUCIBLE TRANSCRIPTION REPRESSOR (DUF639)"/>
    <property type="match status" value="1"/>
</dbReference>
<reference evidence="2" key="1">
    <citation type="submission" date="2015-12" db="EMBL/GenBank/DDBJ databases">
        <title>Update maize B73 reference genome by single molecule sequencing technologies.</title>
        <authorList>
            <consortium name="Maize Genome Sequencing Project"/>
            <person name="Ware D."/>
        </authorList>
    </citation>
    <scope>NUCLEOTIDE SEQUENCE [LARGE SCALE GENOMIC DNA]</scope>
    <source>
        <tissue evidence="2">Seedling</tissue>
    </source>
</reference>
<dbReference type="PANTHER" id="PTHR31860">
    <property type="entry name" value="HEAT-INDUCIBLE TRANSCRIPTION REPRESSOR (DUF639)-RELATED"/>
    <property type="match status" value="1"/>
</dbReference>
<dbReference type="AlphaFoldDB" id="A0A1D6L8X1"/>
<protein>
    <submittedName>
        <fullName evidence="2">Uncharacterized protein</fullName>
    </submittedName>
</protein>
<name>A0A1D6L8X1_MAIZE</name>
<accession>A0A1D6L8X1</accession>
<proteinExistence type="predicted"/>
<evidence type="ECO:0000256" key="1">
    <source>
        <dbReference type="SAM" id="MobiDB-lite"/>
    </source>
</evidence>
<evidence type="ECO:0000313" key="2">
    <source>
        <dbReference type="EMBL" id="ONM10655.1"/>
    </source>
</evidence>
<organism evidence="2">
    <name type="scientific">Zea mays</name>
    <name type="common">Maize</name>
    <dbReference type="NCBI Taxonomy" id="4577"/>
    <lineage>
        <taxon>Eukaryota</taxon>
        <taxon>Viridiplantae</taxon>
        <taxon>Streptophyta</taxon>
        <taxon>Embryophyta</taxon>
        <taxon>Tracheophyta</taxon>
        <taxon>Spermatophyta</taxon>
        <taxon>Magnoliopsida</taxon>
        <taxon>Liliopsida</taxon>
        <taxon>Poales</taxon>
        <taxon>Poaceae</taxon>
        <taxon>PACMAD clade</taxon>
        <taxon>Panicoideae</taxon>
        <taxon>Andropogonodae</taxon>
        <taxon>Andropogoneae</taxon>
        <taxon>Tripsacinae</taxon>
        <taxon>Zea</taxon>
    </lineage>
</organism>
<feature type="compositionally biased region" description="Low complexity" evidence="1">
    <location>
        <begin position="9"/>
        <end position="38"/>
    </location>
</feature>
<gene>
    <name evidence="2" type="ORF">ZEAMMB73_Zm00001d034581</name>
</gene>
<dbReference type="EMBL" id="CM007647">
    <property type="protein sequence ID" value="ONM10655.1"/>
    <property type="molecule type" value="Genomic_DNA"/>
</dbReference>
<dbReference type="ExpressionAtlas" id="A0A1D6L8X1">
    <property type="expression patterns" value="baseline and differential"/>
</dbReference>
<feature type="region of interest" description="Disordered" evidence="1">
    <location>
        <begin position="1"/>
        <end position="41"/>
    </location>
</feature>